<dbReference type="PANTHER" id="PTHR13068">
    <property type="entry name" value="CGI-12 PROTEIN-RELATED"/>
    <property type="match status" value="1"/>
</dbReference>
<dbReference type="InterPro" id="IPR003690">
    <property type="entry name" value="MTERF"/>
</dbReference>
<dbReference type="GO" id="GO:0003676">
    <property type="term" value="F:nucleic acid binding"/>
    <property type="evidence" value="ECO:0007669"/>
    <property type="project" value="InterPro"/>
</dbReference>
<evidence type="ECO:0000256" key="2">
    <source>
        <dbReference type="ARBA" id="ARBA00022472"/>
    </source>
</evidence>
<dbReference type="PANTHER" id="PTHR13068:SF31">
    <property type="entry name" value="TRANSCRIPTION TERMINATION FACTOR MTERF2, CHLOROPLASTIC-LIKE"/>
    <property type="match status" value="1"/>
</dbReference>
<dbReference type="SMART" id="SM00733">
    <property type="entry name" value="Mterf"/>
    <property type="match status" value="7"/>
</dbReference>
<dbReference type="AlphaFoldDB" id="A0A2K2BRK5"/>
<dbReference type="Gene3D" id="1.25.70.10">
    <property type="entry name" value="Transcription termination factor 3, mitochondrial"/>
    <property type="match status" value="1"/>
</dbReference>
<name>A0A2K2BRK5_POPTR</name>
<protein>
    <submittedName>
        <fullName evidence="4">Uncharacterized protein</fullName>
    </submittedName>
</protein>
<evidence type="ECO:0000256" key="1">
    <source>
        <dbReference type="ARBA" id="ARBA00007692"/>
    </source>
</evidence>
<dbReference type="GO" id="GO:0006353">
    <property type="term" value="P:DNA-templated transcription termination"/>
    <property type="evidence" value="ECO:0007669"/>
    <property type="project" value="UniProtKB-KW"/>
</dbReference>
<proteinExistence type="inferred from homology"/>
<sequence>MAARKKNLQLLLSLIQKRCLQTSSADALLPPTRTTTNTNASSSSSFDVHFLMNSCGLSSKSALSVSHKLHLQQNKLQKPQSVLLFLKSHGFDDSHIAQLIEKRPKILHSGVDDTLKPKFDFFVKNGFTGKLLPQLIASDPNILSAAVDSHLKPCFELLKLFLGSPDRIVVALKRAPFLMSFSFKGAVQPNIELLIKEGMHVDRVAKLLSLHARVILVKHDRMVYAVNALKNLGVEPKTPVFLHAAKVMLSISKSNWRKKIEVMKSLGWSEEEIIVAFKRYPYLLACSEEKIRKSLDFFVNTLKLEPQAIITCPEYLSYSVDRRLRPRHNVLKVLVSKKLVKEDEKIVRAVTRISDRDFLEKYVTKYADKVTGLLEIYGGISKAKKMES</sequence>
<dbReference type="FunFam" id="1.25.70.10:FF:000001">
    <property type="entry name" value="Mitochondrial transcription termination factor-like"/>
    <property type="match status" value="1"/>
</dbReference>
<evidence type="ECO:0000256" key="3">
    <source>
        <dbReference type="ARBA" id="ARBA00022946"/>
    </source>
</evidence>
<evidence type="ECO:0000313" key="5">
    <source>
        <dbReference type="Proteomes" id="UP000006729"/>
    </source>
</evidence>
<accession>A0A2K2BRK5</accession>
<keyword evidence="2" id="KW-0804">Transcription</keyword>
<organism evidence="4 5">
    <name type="scientific">Populus trichocarpa</name>
    <name type="common">Western balsam poplar</name>
    <name type="synonym">Populus balsamifera subsp. trichocarpa</name>
    <dbReference type="NCBI Taxonomy" id="3694"/>
    <lineage>
        <taxon>Eukaryota</taxon>
        <taxon>Viridiplantae</taxon>
        <taxon>Streptophyta</taxon>
        <taxon>Embryophyta</taxon>
        <taxon>Tracheophyta</taxon>
        <taxon>Spermatophyta</taxon>
        <taxon>Magnoliopsida</taxon>
        <taxon>eudicotyledons</taxon>
        <taxon>Gunneridae</taxon>
        <taxon>Pentapetalae</taxon>
        <taxon>rosids</taxon>
        <taxon>fabids</taxon>
        <taxon>Malpighiales</taxon>
        <taxon>Salicaceae</taxon>
        <taxon>Saliceae</taxon>
        <taxon>Populus</taxon>
    </lineage>
</organism>
<keyword evidence="3" id="KW-0809">Transit peptide</keyword>
<dbReference type="Gramene" id="Potri.001G030300.1.v4.1">
    <property type="protein sequence ID" value="Potri.001G030300.1.v4.1"/>
    <property type="gene ID" value="Potri.001G030300.v4.1"/>
</dbReference>
<dbReference type="OMA" id="RISRVIM"/>
<reference evidence="4 5" key="1">
    <citation type="journal article" date="2006" name="Science">
        <title>The genome of black cottonwood, Populus trichocarpa (Torr. &amp; Gray).</title>
        <authorList>
            <person name="Tuskan G.A."/>
            <person name="Difazio S."/>
            <person name="Jansson S."/>
            <person name="Bohlmann J."/>
            <person name="Grigoriev I."/>
            <person name="Hellsten U."/>
            <person name="Putnam N."/>
            <person name="Ralph S."/>
            <person name="Rombauts S."/>
            <person name="Salamov A."/>
            <person name="Schein J."/>
            <person name="Sterck L."/>
            <person name="Aerts A."/>
            <person name="Bhalerao R.R."/>
            <person name="Bhalerao R.P."/>
            <person name="Blaudez D."/>
            <person name="Boerjan W."/>
            <person name="Brun A."/>
            <person name="Brunner A."/>
            <person name="Busov V."/>
            <person name="Campbell M."/>
            <person name="Carlson J."/>
            <person name="Chalot M."/>
            <person name="Chapman J."/>
            <person name="Chen G.L."/>
            <person name="Cooper D."/>
            <person name="Coutinho P.M."/>
            <person name="Couturier J."/>
            <person name="Covert S."/>
            <person name="Cronk Q."/>
            <person name="Cunningham R."/>
            <person name="Davis J."/>
            <person name="Degroeve S."/>
            <person name="Dejardin A."/>
            <person name="Depamphilis C."/>
            <person name="Detter J."/>
            <person name="Dirks B."/>
            <person name="Dubchak I."/>
            <person name="Duplessis S."/>
            <person name="Ehlting J."/>
            <person name="Ellis B."/>
            <person name="Gendler K."/>
            <person name="Goodstein D."/>
            <person name="Gribskov M."/>
            <person name="Grimwood J."/>
            <person name="Groover A."/>
            <person name="Gunter L."/>
            <person name="Hamberger B."/>
            <person name="Heinze B."/>
            <person name="Helariutta Y."/>
            <person name="Henrissat B."/>
            <person name="Holligan D."/>
            <person name="Holt R."/>
            <person name="Huang W."/>
            <person name="Islam-Faridi N."/>
            <person name="Jones S."/>
            <person name="Jones-Rhoades M."/>
            <person name="Jorgensen R."/>
            <person name="Joshi C."/>
            <person name="Kangasjarvi J."/>
            <person name="Karlsson J."/>
            <person name="Kelleher C."/>
            <person name="Kirkpatrick R."/>
            <person name="Kirst M."/>
            <person name="Kohler A."/>
            <person name="Kalluri U."/>
            <person name="Larimer F."/>
            <person name="Leebens-Mack J."/>
            <person name="Leple J.C."/>
            <person name="Locascio P."/>
            <person name="Lou Y."/>
            <person name="Lucas S."/>
            <person name="Martin F."/>
            <person name="Montanini B."/>
            <person name="Napoli C."/>
            <person name="Nelson D.R."/>
            <person name="Nelson C."/>
            <person name="Nieminen K."/>
            <person name="Nilsson O."/>
            <person name="Pereda V."/>
            <person name="Peter G."/>
            <person name="Philippe R."/>
            <person name="Pilate G."/>
            <person name="Poliakov A."/>
            <person name="Razumovskaya J."/>
            <person name="Richardson P."/>
            <person name="Rinaldi C."/>
            <person name="Ritland K."/>
            <person name="Rouze P."/>
            <person name="Ryaboy D."/>
            <person name="Schmutz J."/>
            <person name="Schrader J."/>
            <person name="Segerman B."/>
            <person name="Shin H."/>
            <person name="Siddiqui A."/>
            <person name="Sterky F."/>
            <person name="Terry A."/>
            <person name="Tsai C.J."/>
            <person name="Uberbacher E."/>
            <person name="Unneberg P."/>
            <person name="Vahala J."/>
            <person name="Wall K."/>
            <person name="Wessler S."/>
            <person name="Yang G."/>
            <person name="Yin T."/>
            <person name="Douglas C."/>
            <person name="Marra M."/>
            <person name="Sandberg G."/>
            <person name="Van de Peer Y."/>
            <person name="Rokhsar D."/>
        </authorList>
    </citation>
    <scope>NUCLEOTIDE SEQUENCE [LARGE SCALE GENOMIC DNA]</scope>
    <source>
        <strain evidence="5">cv. Nisqually</strain>
    </source>
</reference>
<keyword evidence="2" id="KW-0806">Transcription termination</keyword>
<gene>
    <name evidence="4" type="ORF">POPTR_001G030300</name>
</gene>
<dbReference type="OrthoDB" id="637682at2759"/>
<evidence type="ECO:0000313" key="4">
    <source>
        <dbReference type="EMBL" id="PNT52413.1"/>
    </source>
</evidence>
<dbReference type="Proteomes" id="UP000006729">
    <property type="component" value="Chromosome 1"/>
</dbReference>
<dbReference type="SMR" id="A0A2K2BRK5"/>
<dbReference type="Pfam" id="PF02536">
    <property type="entry name" value="mTERF"/>
    <property type="match status" value="2"/>
</dbReference>
<keyword evidence="5" id="KW-1185">Reference proteome</keyword>
<dbReference type="EMBL" id="CM009290">
    <property type="protein sequence ID" value="PNT52413.1"/>
    <property type="molecule type" value="Genomic_DNA"/>
</dbReference>
<dbReference type="GO" id="GO:0009507">
    <property type="term" value="C:chloroplast"/>
    <property type="evidence" value="ECO:0000318"/>
    <property type="project" value="GO_Central"/>
</dbReference>
<dbReference type="GO" id="GO:0009658">
    <property type="term" value="P:chloroplast organization"/>
    <property type="evidence" value="ECO:0000318"/>
    <property type="project" value="GO_Central"/>
</dbReference>
<dbReference type="InterPro" id="IPR038538">
    <property type="entry name" value="MTERF_sf"/>
</dbReference>
<dbReference type="InParanoid" id="A0A2K2BRK5"/>
<comment type="similarity">
    <text evidence="1">Belongs to the mTERF family.</text>
</comment>
<keyword evidence="2" id="KW-0805">Transcription regulation</keyword>